<reference evidence="1 2" key="1">
    <citation type="journal article" date="2013" name="Genome Announc.">
        <title>Draft Genome Sequence of a Hexachlorocyclohexane-Degrading Bacterium, Sphingobium baderi Strain LL03T.</title>
        <authorList>
            <person name="Kaur J."/>
            <person name="Verma H."/>
            <person name="Tripathi C."/>
            <person name="Khurana J.P."/>
            <person name="Lal R."/>
        </authorList>
    </citation>
    <scope>NUCLEOTIDE SEQUENCE [LARGE SCALE GENOMIC DNA]</scope>
    <source>
        <strain evidence="1 2">LL03</strain>
    </source>
</reference>
<dbReference type="AlphaFoldDB" id="T0HY99"/>
<sequence>MGQGHRSGAIKLPQLNAIALSGKRIGTVGGSPSMRGGDYRGSMVTMWLRAMLVGALMTAGGTAAAAPERLVALDTVQPGEWELRPLEKDGGKRRLCVRDPRQLLRTEHARHQCRLFVVKDGPAAASVTYDCAQAGGGRTDVRVETPRLVQIRSQGVADGAPFARVMEARRLGACR</sequence>
<organism evidence="1 2">
    <name type="scientific">Sphingobium baderi LL03</name>
    <dbReference type="NCBI Taxonomy" id="1114964"/>
    <lineage>
        <taxon>Bacteria</taxon>
        <taxon>Pseudomonadati</taxon>
        <taxon>Pseudomonadota</taxon>
        <taxon>Alphaproteobacteria</taxon>
        <taxon>Sphingomonadales</taxon>
        <taxon>Sphingomonadaceae</taxon>
        <taxon>Sphingobium</taxon>
    </lineage>
</organism>
<dbReference type="PATRIC" id="fig|1114964.3.peg.1635"/>
<dbReference type="EMBL" id="ATIB01000049">
    <property type="protein sequence ID" value="EQB02519.1"/>
    <property type="molecule type" value="Genomic_DNA"/>
</dbReference>
<keyword evidence="2" id="KW-1185">Reference proteome</keyword>
<evidence type="ECO:0008006" key="3">
    <source>
        <dbReference type="Google" id="ProtNLM"/>
    </source>
</evidence>
<name>T0HY99_9SPHN</name>
<evidence type="ECO:0000313" key="2">
    <source>
        <dbReference type="Proteomes" id="UP000015524"/>
    </source>
</evidence>
<accession>T0HY99</accession>
<evidence type="ECO:0000313" key="1">
    <source>
        <dbReference type="EMBL" id="EQB02519.1"/>
    </source>
</evidence>
<dbReference type="Proteomes" id="UP000015524">
    <property type="component" value="Unassembled WGS sequence"/>
</dbReference>
<gene>
    <name evidence="1" type="ORF">L485_08390</name>
</gene>
<dbReference type="eggNOG" id="ENOG50318I3">
    <property type="taxonomic scope" value="Bacteria"/>
</dbReference>
<protein>
    <recommendedName>
        <fullName evidence="3">DUF3617 family protein</fullName>
    </recommendedName>
</protein>
<proteinExistence type="predicted"/>
<comment type="caution">
    <text evidence="1">The sequence shown here is derived from an EMBL/GenBank/DDBJ whole genome shotgun (WGS) entry which is preliminary data.</text>
</comment>